<dbReference type="RefSeq" id="WP_153728357.1">
    <property type="nucleotide sequence ID" value="NZ_WJNH01000005.1"/>
</dbReference>
<proteinExistence type="predicted"/>
<reference evidence="2 3" key="1">
    <citation type="submission" date="2019-11" db="EMBL/GenBank/DDBJ databases">
        <authorList>
            <person name="Li J."/>
        </authorList>
    </citation>
    <scope>NUCLEOTIDE SEQUENCE [LARGE SCALE GENOMIC DNA]</scope>
    <source>
        <strain evidence="2 3">J4</strain>
    </source>
</reference>
<dbReference type="Proteomes" id="UP000480185">
    <property type="component" value="Unassembled WGS sequence"/>
</dbReference>
<sequence length="357" mass="42307">MFQAVLLECFYKIETERSKSSIFHLLRGKRSSQTIQDAKAFHLSQYFGIYKSLTRNAFDEEIKQMLTLHILTTGDNDSILVTPEGIQLLKDYQKRMPELGWLNGFNLQHSASDFWQRLLLFIQTGSNMLNNRSHFIPVLDHAEIMKWVKRYYQNHKEELTSLFQDIYHEVYQLLKEHQQFHAEVIVARMTGYQKIGLSKQQISPKYELSIHDVEIYLKASMHFMVDTVNKNQERFPRLHEFIPEELNQLPLTTSAKKTYYWFKSGYTPEQIAQKRGLKRNTIYDHLIEIAIVDPSFAIHSFVKEDEEIIILNTVQRLNTQRLKAIKDELPSEIDYFQIRLVLAKHNQMRSKVNEYVK</sequence>
<evidence type="ECO:0000313" key="3">
    <source>
        <dbReference type="Proteomes" id="UP000480185"/>
    </source>
</evidence>
<gene>
    <name evidence="2" type="ORF">GH754_08865</name>
</gene>
<organism evidence="2 3">
    <name type="scientific">Salinibacillus xinjiangensis</name>
    <dbReference type="NCBI Taxonomy" id="1229268"/>
    <lineage>
        <taxon>Bacteria</taxon>
        <taxon>Bacillati</taxon>
        <taxon>Bacillota</taxon>
        <taxon>Bacilli</taxon>
        <taxon>Bacillales</taxon>
        <taxon>Bacillaceae</taxon>
        <taxon>Salinibacillus</taxon>
    </lineage>
</organism>
<dbReference type="OrthoDB" id="2354672at2"/>
<dbReference type="InterPro" id="IPR008308">
    <property type="entry name" value="YpbB-like"/>
</dbReference>
<name>A0A6G1X6D3_9BACI</name>
<accession>A0A6G1X6D3</accession>
<comment type="caution">
    <text evidence="2">The sequence shown here is derived from an EMBL/GenBank/DDBJ whole genome shotgun (WGS) entry which is preliminary data.</text>
</comment>
<protein>
    <recommendedName>
        <fullName evidence="1">Helicase Helix-turn-helix domain-containing protein</fullName>
    </recommendedName>
</protein>
<dbReference type="Pfam" id="PF14493">
    <property type="entry name" value="HTH_40"/>
    <property type="match status" value="1"/>
</dbReference>
<dbReference type="PIRSF" id="PIRSF021350">
    <property type="entry name" value="UCP021350"/>
    <property type="match status" value="1"/>
</dbReference>
<feature type="domain" description="Helicase Helix-turn-helix" evidence="1">
    <location>
        <begin position="254"/>
        <end position="342"/>
    </location>
</feature>
<dbReference type="EMBL" id="WJNH01000005">
    <property type="protein sequence ID" value="MRG86440.1"/>
    <property type="molecule type" value="Genomic_DNA"/>
</dbReference>
<keyword evidence="3" id="KW-1185">Reference proteome</keyword>
<dbReference type="InterPro" id="IPR029491">
    <property type="entry name" value="Helicase_HTH"/>
</dbReference>
<evidence type="ECO:0000313" key="2">
    <source>
        <dbReference type="EMBL" id="MRG86440.1"/>
    </source>
</evidence>
<dbReference type="AlphaFoldDB" id="A0A6G1X6D3"/>
<evidence type="ECO:0000259" key="1">
    <source>
        <dbReference type="Pfam" id="PF14493"/>
    </source>
</evidence>